<dbReference type="RefSeq" id="WP_210054122.1">
    <property type="nucleotide sequence ID" value="NZ_BAAAMH010000012.1"/>
</dbReference>
<keyword evidence="1" id="KW-0479">Metal-binding</keyword>
<dbReference type="PANTHER" id="PTHR43808:SF25">
    <property type="entry name" value="PEPTIDASE M20 DIMERISATION DOMAIN-CONTAINING PROTEIN"/>
    <property type="match status" value="1"/>
</dbReference>
<dbReference type="Gene3D" id="3.30.70.360">
    <property type="match status" value="1"/>
</dbReference>
<evidence type="ECO:0000259" key="3">
    <source>
        <dbReference type="Pfam" id="PF07687"/>
    </source>
</evidence>
<dbReference type="SUPFAM" id="SSF55031">
    <property type="entry name" value="Bacterial exopeptidase dimerisation domain"/>
    <property type="match status" value="1"/>
</dbReference>
<dbReference type="Pfam" id="PF01546">
    <property type="entry name" value="Peptidase_M20"/>
    <property type="match status" value="1"/>
</dbReference>
<evidence type="ECO:0000256" key="2">
    <source>
        <dbReference type="ARBA" id="ARBA00022801"/>
    </source>
</evidence>
<reference evidence="4 5" key="1">
    <citation type="submission" date="2021-03" db="EMBL/GenBank/DDBJ databases">
        <title>Sequencing the genomes of 1000 actinobacteria strains.</title>
        <authorList>
            <person name="Klenk H.-P."/>
        </authorList>
    </citation>
    <scope>NUCLEOTIDE SEQUENCE [LARGE SCALE GENOMIC DNA]</scope>
    <source>
        <strain evidence="4 5">DSM 12936</strain>
    </source>
</reference>
<organism evidence="4 5">
    <name type="scientific">Microlunatus capsulatus</name>
    <dbReference type="NCBI Taxonomy" id="99117"/>
    <lineage>
        <taxon>Bacteria</taxon>
        <taxon>Bacillati</taxon>
        <taxon>Actinomycetota</taxon>
        <taxon>Actinomycetes</taxon>
        <taxon>Propionibacteriales</taxon>
        <taxon>Propionibacteriaceae</taxon>
        <taxon>Microlunatus</taxon>
    </lineage>
</organism>
<dbReference type="PANTHER" id="PTHR43808">
    <property type="entry name" value="ACETYLORNITHINE DEACETYLASE"/>
    <property type="match status" value="1"/>
</dbReference>
<evidence type="ECO:0000256" key="1">
    <source>
        <dbReference type="ARBA" id="ARBA00022723"/>
    </source>
</evidence>
<protein>
    <submittedName>
        <fullName evidence="4">Acetylornithine deacetylase</fullName>
        <ecNumber evidence="4">3.5.1.16</ecNumber>
    </submittedName>
</protein>
<accession>A0ABS4Z603</accession>
<dbReference type="Proteomes" id="UP000758168">
    <property type="component" value="Unassembled WGS sequence"/>
</dbReference>
<keyword evidence="2 4" id="KW-0378">Hydrolase</keyword>
<dbReference type="Gene3D" id="3.40.630.10">
    <property type="entry name" value="Zn peptidases"/>
    <property type="match status" value="1"/>
</dbReference>
<comment type="caution">
    <text evidence="4">The sequence shown here is derived from an EMBL/GenBank/DDBJ whole genome shotgun (WGS) entry which is preliminary data.</text>
</comment>
<gene>
    <name evidence="4" type="ORF">JOF54_001343</name>
</gene>
<dbReference type="SUPFAM" id="SSF53187">
    <property type="entry name" value="Zn-dependent exopeptidases"/>
    <property type="match status" value="1"/>
</dbReference>
<dbReference type="InterPro" id="IPR002933">
    <property type="entry name" value="Peptidase_M20"/>
</dbReference>
<dbReference type="EMBL" id="JAGIOB010000001">
    <property type="protein sequence ID" value="MBP2416421.1"/>
    <property type="molecule type" value="Genomic_DNA"/>
</dbReference>
<name>A0ABS4Z603_9ACTN</name>
<dbReference type="InterPro" id="IPR011650">
    <property type="entry name" value="Peptidase_M20_dimer"/>
</dbReference>
<proteinExistence type="predicted"/>
<sequence length="422" mass="43527">MLTPAESAALAALDDGAAVATLQELVAVPSVGGSAAEAEIQALLARRLADLGHDVDHWPLDLHTLRAHPGHPGEEVERAEAWGLVGTTGGRDGEDPVPALVLQAHVDVVPPGDLDAWGSDPFTPVLDGDDLVARGSNDMKGGLAAVLAAAAAVRASGVELVRPFAVHCVVGEEDGGLGAFATLQRGHRGAACVIPEPTGLDLVTANAGALTFRIEVPGVATHGSTAYVGVSAVDGYLGLHRALAALQDRRNEDPEPLLRHLPVAYPLSVGRLWAGDWPSSVPDRLVAEGRYGLRVEEDPATARAELEAAVAEAAGADPFLRDHPPVVTWPGGQFAGGHLPSGHVLRDVVGMAHSAVAGGPPPTERGAPYGSDLRLYAGASIPTLHYGPGDIRTAHGPGERVPLAEVLTCARVLTLVILRHCT</sequence>
<evidence type="ECO:0000313" key="4">
    <source>
        <dbReference type="EMBL" id="MBP2416421.1"/>
    </source>
</evidence>
<dbReference type="EC" id="3.5.1.16" evidence="4"/>
<evidence type="ECO:0000313" key="5">
    <source>
        <dbReference type="Proteomes" id="UP000758168"/>
    </source>
</evidence>
<dbReference type="Pfam" id="PF07687">
    <property type="entry name" value="M20_dimer"/>
    <property type="match status" value="1"/>
</dbReference>
<dbReference type="InterPro" id="IPR050072">
    <property type="entry name" value="Peptidase_M20A"/>
</dbReference>
<feature type="domain" description="Peptidase M20 dimerisation" evidence="3">
    <location>
        <begin position="205"/>
        <end position="316"/>
    </location>
</feature>
<dbReference type="GO" id="GO:0008777">
    <property type="term" value="F:acetylornithine deacetylase activity"/>
    <property type="evidence" value="ECO:0007669"/>
    <property type="project" value="UniProtKB-EC"/>
</dbReference>
<dbReference type="InterPro" id="IPR036264">
    <property type="entry name" value="Bact_exopeptidase_dim_dom"/>
</dbReference>
<keyword evidence="5" id="KW-1185">Reference proteome</keyword>